<dbReference type="OrthoDB" id="544350at2759"/>
<reference evidence="2" key="1">
    <citation type="submission" date="2022-08" db="EMBL/GenBank/DDBJ databases">
        <authorList>
            <person name="Kallberg Y."/>
            <person name="Tangrot J."/>
            <person name="Rosling A."/>
        </authorList>
    </citation>
    <scope>NUCLEOTIDE SEQUENCE</scope>
    <source>
        <strain evidence="2">Wild A</strain>
    </source>
</reference>
<name>A0A9W4WP26_9GLOM</name>
<sequence>MMRVQVEDDIKNENGGCVKNSNNNDRLRLLRDIARGLKDIHNDGSIHRNFHCGSLSIELDHAFYIVSITDLGYSQPTNPNTTQDGQVQVYGVLPYVAPEVLVGNEYTQAADIYAFGMIAYEIMTKLPPYYDVAHDESLASRICQGLRPSFNCFNCKVPPLILDIIQGCWDADPSNRPNANELYTLLYQFGFDAFFVQSSLAYRQVLEAYKLNSSSFTDIKEIKVHPQAVYTSRLLTFKDLPNPKDADIVQT</sequence>
<dbReference type="EMBL" id="CAMKVN010001490">
    <property type="protein sequence ID" value="CAI2176331.1"/>
    <property type="molecule type" value="Genomic_DNA"/>
</dbReference>
<dbReference type="PROSITE" id="PS50011">
    <property type="entry name" value="PROTEIN_KINASE_DOM"/>
    <property type="match status" value="1"/>
</dbReference>
<dbReference type="Proteomes" id="UP001153678">
    <property type="component" value="Unassembled WGS sequence"/>
</dbReference>
<dbReference type="AlphaFoldDB" id="A0A9W4WP26"/>
<dbReference type="InterPro" id="IPR053215">
    <property type="entry name" value="TKL_Ser/Thr_kinase"/>
</dbReference>
<evidence type="ECO:0000313" key="2">
    <source>
        <dbReference type="EMBL" id="CAI2176331.1"/>
    </source>
</evidence>
<accession>A0A9W4WP26</accession>
<dbReference type="InterPro" id="IPR001245">
    <property type="entry name" value="Ser-Thr/Tyr_kinase_cat_dom"/>
</dbReference>
<dbReference type="PANTHER" id="PTHR45756:SF1">
    <property type="entry name" value="PROTEIN KINASE DOMAIN CONTAINING PROTEIN"/>
    <property type="match status" value="1"/>
</dbReference>
<gene>
    <name evidence="2" type="ORF">FWILDA_LOCUS7533</name>
</gene>
<keyword evidence="3" id="KW-1185">Reference proteome</keyword>
<evidence type="ECO:0000313" key="3">
    <source>
        <dbReference type="Proteomes" id="UP001153678"/>
    </source>
</evidence>
<dbReference type="InterPro" id="IPR000719">
    <property type="entry name" value="Prot_kinase_dom"/>
</dbReference>
<dbReference type="Pfam" id="PF07714">
    <property type="entry name" value="PK_Tyr_Ser-Thr"/>
    <property type="match status" value="1"/>
</dbReference>
<dbReference type="PANTHER" id="PTHR45756">
    <property type="entry name" value="PALMITOYLTRANSFERASE"/>
    <property type="match status" value="1"/>
</dbReference>
<evidence type="ECO:0000259" key="1">
    <source>
        <dbReference type="PROSITE" id="PS50011"/>
    </source>
</evidence>
<dbReference type="Gene3D" id="1.10.510.10">
    <property type="entry name" value="Transferase(Phosphotransferase) domain 1"/>
    <property type="match status" value="1"/>
</dbReference>
<comment type="caution">
    <text evidence="2">The sequence shown here is derived from an EMBL/GenBank/DDBJ whole genome shotgun (WGS) entry which is preliminary data.</text>
</comment>
<dbReference type="GO" id="GO:0005524">
    <property type="term" value="F:ATP binding"/>
    <property type="evidence" value="ECO:0007669"/>
    <property type="project" value="InterPro"/>
</dbReference>
<dbReference type="SUPFAM" id="SSF56112">
    <property type="entry name" value="Protein kinase-like (PK-like)"/>
    <property type="match status" value="1"/>
</dbReference>
<dbReference type="InterPro" id="IPR011009">
    <property type="entry name" value="Kinase-like_dom_sf"/>
</dbReference>
<dbReference type="GO" id="GO:0004672">
    <property type="term" value="F:protein kinase activity"/>
    <property type="evidence" value="ECO:0007669"/>
    <property type="project" value="InterPro"/>
</dbReference>
<proteinExistence type="predicted"/>
<organism evidence="2 3">
    <name type="scientific">Funneliformis geosporum</name>
    <dbReference type="NCBI Taxonomy" id="1117311"/>
    <lineage>
        <taxon>Eukaryota</taxon>
        <taxon>Fungi</taxon>
        <taxon>Fungi incertae sedis</taxon>
        <taxon>Mucoromycota</taxon>
        <taxon>Glomeromycotina</taxon>
        <taxon>Glomeromycetes</taxon>
        <taxon>Glomerales</taxon>
        <taxon>Glomeraceae</taxon>
        <taxon>Funneliformis</taxon>
    </lineage>
</organism>
<feature type="domain" description="Protein kinase" evidence="1">
    <location>
        <begin position="1"/>
        <end position="195"/>
    </location>
</feature>
<protein>
    <submittedName>
        <fullName evidence="2">14746_t:CDS:1</fullName>
    </submittedName>
</protein>
<dbReference type="SMART" id="SM00220">
    <property type="entry name" value="S_TKc"/>
    <property type="match status" value="1"/>
</dbReference>